<comment type="caution">
    <text evidence="1">The sequence shown here is derived from an EMBL/GenBank/DDBJ whole genome shotgun (WGS) entry which is preliminary data.</text>
</comment>
<accession>A0A8X6I5Z3</accession>
<protein>
    <submittedName>
        <fullName evidence="1">Uncharacterized protein</fullName>
    </submittedName>
</protein>
<name>A0A8X6I5Z3_9ARAC</name>
<sequence length="134" mass="15063">MRAIWDKTSSGIASIKTDVGFVSKGTTYTFPNHAQSLYLDFCQLEILPAQWLENVSCTTYAASFLLFEESVLILTEVTQIPLIQKNPRGNHPSKNAEAEPLKPMESYFPHLKRVAAKPWLSSTECLLLRKCVCV</sequence>
<reference evidence="1" key="1">
    <citation type="submission" date="2020-08" db="EMBL/GenBank/DDBJ databases">
        <title>Multicomponent nature underlies the extraordinary mechanical properties of spider dragline silk.</title>
        <authorList>
            <person name="Kono N."/>
            <person name="Nakamura H."/>
            <person name="Mori M."/>
            <person name="Yoshida Y."/>
            <person name="Ohtoshi R."/>
            <person name="Malay A.D."/>
            <person name="Moran D.A.P."/>
            <person name="Tomita M."/>
            <person name="Numata K."/>
            <person name="Arakawa K."/>
        </authorList>
    </citation>
    <scope>NUCLEOTIDE SEQUENCE</scope>
</reference>
<keyword evidence="2" id="KW-1185">Reference proteome</keyword>
<organism evidence="1 2">
    <name type="scientific">Trichonephila inaurata madagascariensis</name>
    <dbReference type="NCBI Taxonomy" id="2747483"/>
    <lineage>
        <taxon>Eukaryota</taxon>
        <taxon>Metazoa</taxon>
        <taxon>Ecdysozoa</taxon>
        <taxon>Arthropoda</taxon>
        <taxon>Chelicerata</taxon>
        <taxon>Arachnida</taxon>
        <taxon>Araneae</taxon>
        <taxon>Araneomorphae</taxon>
        <taxon>Entelegynae</taxon>
        <taxon>Araneoidea</taxon>
        <taxon>Nephilidae</taxon>
        <taxon>Trichonephila</taxon>
        <taxon>Trichonephila inaurata</taxon>
    </lineage>
</organism>
<gene>
    <name evidence="1" type="ORF">TNIN_22841</name>
</gene>
<evidence type="ECO:0000313" key="2">
    <source>
        <dbReference type="Proteomes" id="UP000886998"/>
    </source>
</evidence>
<dbReference type="AlphaFoldDB" id="A0A8X6I5Z3"/>
<dbReference type="Proteomes" id="UP000886998">
    <property type="component" value="Unassembled WGS sequence"/>
</dbReference>
<dbReference type="EMBL" id="BMAV01024327">
    <property type="protein sequence ID" value="GFS32205.1"/>
    <property type="molecule type" value="Genomic_DNA"/>
</dbReference>
<evidence type="ECO:0000313" key="1">
    <source>
        <dbReference type="EMBL" id="GFS32205.1"/>
    </source>
</evidence>
<proteinExistence type="predicted"/>